<protein>
    <submittedName>
        <fullName evidence="1">Uncharacterized protein</fullName>
    </submittedName>
</protein>
<dbReference type="EMBL" id="FNPK01000016">
    <property type="protein sequence ID" value="SDY60628.1"/>
    <property type="molecule type" value="Genomic_DNA"/>
</dbReference>
<accession>A0A1H3L9M4</accession>
<dbReference type="Proteomes" id="UP000199035">
    <property type="component" value="Unassembled WGS sequence"/>
</dbReference>
<keyword evidence="2" id="KW-1185">Reference proteome</keyword>
<gene>
    <name evidence="1" type="ORF">SAMN05421643_11658</name>
</gene>
<proteinExistence type="predicted"/>
<organism evidence="1 2">
    <name type="scientific">Acinetobacter kyonggiensis</name>
    <dbReference type="NCBI Taxonomy" id="595670"/>
    <lineage>
        <taxon>Bacteria</taxon>
        <taxon>Pseudomonadati</taxon>
        <taxon>Pseudomonadota</taxon>
        <taxon>Gammaproteobacteria</taxon>
        <taxon>Moraxellales</taxon>
        <taxon>Moraxellaceae</taxon>
        <taxon>Acinetobacter</taxon>
    </lineage>
</organism>
<sequence>MSNGYEFLSLQGASHLARNLPDGTKILRELGNQTGVKLTISSETFARYESKSGKRQKVGEWTKARDVELEITMDEQKQEDIALAFQAEIKAIATSNIQDKNLGIGLKVGDTIKLDGFNISDLMISDSKAVTPTELIEGQHYSYDASFGKVKILDITGLTQPLIADYTTGDAKATVIFSMPDDAEYYYLFEGINSINDKKLALELWRFKPSVDGEMDFINEETGEISIKGSALADATKQQDEKLGGFGRIVYLD</sequence>
<dbReference type="InterPro" id="IPR016893">
    <property type="entry name" value="UCP028589"/>
</dbReference>
<dbReference type="STRING" id="595670.SAMN05421643_11658"/>
<dbReference type="RefSeq" id="WP_092691255.1">
    <property type="nucleotide sequence ID" value="NZ_FNPK01000016.1"/>
</dbReference>
<reference evidence="2" key="1">
    <citation type="submission" date="2016-10" db="EMBL/GenBank/DDBJ databases">
        <authorList>
            <person name="Varghese N."/>
            <person name="Submissions S."/>
        </authorList>
    </citation>
    <scope>NUCLEOTIDE SEQUENCE [LARGE SCALE GENOMIC DNA]</scope>
    <source>
        <strain evidence="2">ANC 5109</strain>
    </source>
</reference>
<dbReference type="AlphaFoldDB" id="A0A1H3L9M4"/>
<name>A0A1H3L9M4_9GAMM</name>
<dbReference type="PIRSF" id="PIRSF028589">
    <property type="entry name" value="UCP028589"/>
    <property type="match status" value="1"/>
</dbReference>
<evidence type="ECO:0000313" key="1">
    <source>
        <dbReference type="EMBL" id="SDY60628.1"/>
    </source>
</evidence>
<evidence type="ECO:0000313" key="2">
    <source>
        <dbReference type="Proteomes" id="UP000199035"/>
    </source>
</evidence>